<name>A0ABY6H0Q8_9GAMM</name>
<reference evidence="1" key="1">
    <citation type="submission" date="2022-10" db="EMBL/GenBank/DDBJ databases">
        <title>Completed Genome Sequence of two octocoral isolated bacterium, Endozoicomonas euniceicola EF212T and Endozoicomonas gorgoniicola PS125T.</title>
        <authorList>
            <person name="Chiou Y.-J."/>
            <person name="Chen Y.-H."/>
        </authorList>
    </citation>
    <scope>NUCLEOTIDE SEQUENCE</scope>
    <source>
        <strain evidence="1">EF212</strain>
    </source>
</reference>
<sequence length="239" mass="27008">MALIGVFTMPHSRVNLKDIYEESNRLLLTKRPFFQNTNRIEGSHVDPMSRGGESRFFGYVYMFTGRELYVPYVFENGIAPVMYDMGSGAPPPNNNRICGKNYGIRLTSLSNRLSTCPDMSGSLLTHICYYQIPSDQPITNLAFLMDIRELGGIVHREPPVRYYDGEEIFDVVVTYPVSKSRIVGVIKYFPSSNTSQHSQQLKLYVNPNYTGGMEGAMAVAASFNGERFYGESEWEMVNA</sequence>
<dbReference type="Proteomes" id="UP001163255">
    <property type="component" value="Chromosome"/>
</dbReference>
<dbReference type="EMBL" id="CP103300">
    <property type="protein sequence ID" value="UYM18640.1"/>
    <property type="molecule type" value="Genomic_DNA"/>
</dbReference>
<gene>
    <name evidence="1" type="ORF">NX720_12300</name>
</gene>
<dbReference type="RefSeq" id="WP_262601395.1">
    <property type="nucleotide sequence ID" value="NZ_CP103300.1"/>
</dbReference>
<evidence type="ECO:0000313" key="2">
    <source>
        <dbReference type="Proteomes" id="UP001163255"/>
    </source>
</evidence>
<proteinExistence type="predicted"/>
<organism evidence="1 2">
    <name type="scientific">Endozoicomonas euniceicola</name>
    <dbReference type="NCBI Taxonomy" id="1234143"/>
    <lineage>
        <taxon>Bacteria</taxon>
        <taxon>Pseudomonadati</taxon>
        <taxon>Pseudomonadota</taxon>
        <taxon>Gammaproteobacteria</taxon>
        <taxon>Oceanospirillales</taxon>
        <taxon>Endozoicomonadaceae</taxon>
        <taxon>Endozoicomonas</taxon>
    </lineage>
</organism>
<keyword evidence="2" id="KW-1185">Reference proteome</keyword>
<accession>A0ABY6H0Q8</accession>
<evidence type="ECO:0000313" key="1">
    <source>
        <dbReference type="EMBL" id="UYM18640.1"/>
    </source>
</evidence>
<protein>
    <submittedName>
        <fullName evidence="1">Uncharacterized protein</fullName>
    </submittedName>
</protein>